<gene>
    <name evidence="1" type="ORF">L1987_00972</name>
</gene>
<keyword evidence="2" id="KW-1185">Reference proteome</keyword>
<evidence type="ECO:0000313" key="2">
    <source>
        <dbReference type="Proteomes" id="UP001056120"/>
    </source>
</evidence>
<evidence type="ECO:0000313" key="1">
    <source>
        <dbReference type="EMBL" id="KAI3826912.1"/>
    </source>
</evidence>
<dbReference type="Proteomes" id="UP001056120">
    <property type="component" value="Linkage Group LG01"/>
</dbReference>
<accession>A0ACB9K3T4</accession>
<sequence length="510" mass="56900">MAETEETDIVCEHGDKLGYVLEIVLIENLRELENAGGGCSGPGDGGQRSMRAAGELEEVARRHETMMRFFVFLLIAHSCLAYPKSIIKTLPGYSGDLPFKFETGYIGIGEKEDIQLFYYFVESTRNPKEDPIIFHLAGGPGASALVPLFYEIGPLNFIPDTLTFTVNPNGWTQMANIICVDIPAGAGFSYSESDEGWISSDTNLVNQATEFVKKFMGDHPEFSRNPVYMSGISYCGIIVPKVTLQLYEDIEHGDQPAFNIQGYILNSPLTNKFMDFNSRIEYAHRVALISDDIYQSAVDNCHGNYIDTASANLVCLNSLQRFQECTSLINLDNILEPFCDELDPTQDCGDDFGSAITTWANSEVVQQALNVRQGKVEKVELRNETLRYSQGKNDTAFYSYDIFSSFPYHKKLSGKNCRALIISGDHDMTFPYVGVQQWISALNLQVEAPWEPYYVDGQVGGYETKYAQNGYSLTYATVKGAGHICPHDKPKETMALTKTWFSSQTYSADS</sequence>
<organism evidence="1 2">
    <name type="scientific">Smallanthus sonchifolius</name>
    <dbReference type="NCBI Taxonomy" id="185202"/>
    <lineage>
        <taxon>Eukaryota</taxon>
        <taxon>Viridiplantae</taxon>
        <taxon>Streptophyta</taxon>
        <taxon>Embryophyta</taxon>
        <taxon>Tracheophyta</taxon>
        <taxon>Spermatophyta</taxon>
        <taxon>Magnoliopsida</taxon>
        <taxon>eudicotyledons</taxon>
        <taxon>Gunneridae</taxon>
        <taxon>Pentapetalae</taxon>
        <taxon>asterids</taxon>
        <taxon>campanulids</taxon>
        <taxon>Asterales</taxon>
        <taxon>Asteraceae</taxon>
        <taxon>Asteroideae</taxon>
        <taxon>Heliantheae alliance</taxon>
        <taxon>Millerieae</taxon>
        <taxon>Smallanthus</taxon>
    </lineage>
</organism>
<proteinExistence type="predicted"/>
<dbReference type="EMBL" id="CM042018">
    <property type="protein sequence ID" value="KAI3826912.1"/>
    <property type="molecule type" value="Genomic_DNA"/>
</dbReference>
<protein>
    <submittedName>
        <fullName evidence="1">Uncharacterized protein</fullName>
    </submittedName>
</protein>
<comment type="caution">
    <text evidence="1">The sequence shown here is derived from an EMBL/GenBank/DDBJ whole genome shotgun (WGS) entry which is preliminary data.</text>
</comment>
<name>A0ACB9K3T4_9ASTR</name>
<reference evidence="2" key="1">
    <citation type="journal article" date="2022" name="Mol. Ecol. Resour.">
        <title>The genomes of chicory, endive, great burdock and yacon provide insights into Asteraceae palaeo-polyploidization history and plant inulin production.</title>
        <authorList>
            <person name="Fan W."/>
            <person name="Wang S."/>
            <person name="Wang H."/>
            <person name="Wang A."/>
            <person name="Jiang F."/>
            <person name="Liu H."/>
            <person name="Zhao H."/>
            <person name="Xu D."/>
            <person name="Zhang Y."/>
        </authorList>
    </citation>
    <scope>NUCLEOTIDE SEQUENCE [LARGE SCALE GENOMIC DNA]</scope>
    <source>
        <strain evidence="2">cv. Yunnan</strain>
    </source>
</reference>
<reference evidence="1 2" key="2">
    <citation type="journal article" date="2022" name="Mol. Ecol. Resour.">
        <title>The genomes of chicory, endive, great burdock and yacon provide insights into Asteraceae paleo-polyploidization history and plant inulin production.</title>
        <authorList>
            <person name="Fan W."/>
            <person name="Wang S."/>
            <person name="Wang H."/>
            <person name="Wang A."/>
            <person name="Jiang F."/>
            <person name="Liu H."/>
            <person name="Zhao H."/>
            <person name="Xu D."/>
            <person name="Zhang Y."/>
        </authorList>
    </citation>
    <scope>NUCLEOTIDE SEQUENCE [LARGE SCALE GENOMIC DNA]</scope>
    <source>
        <strain evidence="2">cv. Yunnan</strain>
        <tissue evidence="1">Leaves</tissue>
    </source>
</reference>